<proteinExistence type="predicted"/>
<feature type="region of interest" description="Disordered" evidence="1">
    <location>
        <begin position="151"/>
        <end position="171"/>
    </location>
</feature>
<accession>A0ABN8M985</accession>
<evidence type="ECO:0000256" key="1">
    <source>
        <dbReference type="SAM" id="MobiDB-lite"/>
    </source>
</evidence>
<organism evidence="2 3">
    <name type="scientific">Porites evermanni</name>
    <dbReference type="NCBI Taxonomy" id="104178"/>
    <lineage>
        <taxon>Eukaryota</taxon>
        <taxon>Metazoa</taxon>
        <taxon>Cnidaria</taxon>
        <taxon>Anthozoa</taxon>
        <taxon>Hexacorallia</taxon>
        <taxon>Scleractinia</taxon>
        <taxon>Fungiina</taxon>
        <taxon>Poritidae</taxon>
        <taxon>Porites</taxon>
    </lineage>
</organism>
<evidence type="ECO:0000313" key="2">
    <source>
        <dbReference type="EMBL" id="CAH3024575.1"/>
    </source>
</evidence>
<sequence>MPFSQEGDEFQDIDHFVQALVELSSKAEETVQSYNVLSSSEPQLTGWITERTISNENKTVCRRSTPSKADSKEHRSGTPRKAISKQFTRNRADIVEFKHYLQPQRYIEEYRNEKAIRQENAYKDLLCKNDRRRASDSCVDFGKKCDQTESSASRHVPSVPSVVSMKEEQIPQEDNTTKPLIVVSSKELCKPANLPLPGQFQGRKLQWRPTIGNRKIPQPKVVSQWSQAHIDVTLEITSQGHADVGHMVQFSKQGEDLNPLQERRPSANLVIKRAELNSTVTNSRAEPKTSTTPQAVRAQYSPIEKCDAWVKNRENELGTIFRKSKEKYNAKPRTFRGYNTTQVSSSPLALRGNALTSSPKDMTENTSIIRCSSSASGIDYSKYTDMFKNVLEFYGPRRLRPKSHSAIEQLLSMKT</sequence>
<evidence type="ECO:0000313" key="3">
    <source>
        <dbReference type="Proteomes" id="UP001159427"/>
    </source>
</evidence>
<protein>
    <submittedName>
        <fullName evidence="2">Uncharacterized protein</fullName>
    </submittedName>
</protein>
<dbReference type="EMBL" id="CALNXI010000309">
    <property type="protein sequence ID" value="CAH3024575.1"/>
    <property type="molecule type" value="Genomic_DNA"/>
</dbReference>
<feature type="compositionally biased region" description="Low complexity" evidence="1">
    <location>
        <begin position="151"/>
        <end position="164"/>
    </location>
</feature>
<dbReference type="Proteomes" id="UP001159427">
    <property type="component" value="Unassembled WGS sequence"/>
</dbReference>
<keyword evidence="3" id="KW-1185">Reference proteome</keyword>
<feature type="region of interest" description="Disordered" evidence="1">
    <location>
        <begin position="60"/>
        <end position="82"/>
    </location>
</feature>
<reference evidence="2 3" key="1">
    <citation type="submission" date="2022-05" db="EMBL/GenBank/DDBJ databases">
        <authorList>
            <consortium name="Genoscope - CEA"/>
            <person name="William W."/>
        </authorList>
    </citation>
    <scope>NUCLEOTIDE SEQUENCE [LARGE SCALE GENOMIC DNA]</scope>
</reference>
<comment type="caution">
    <text evidence="2">The sequence shown here is derived from an EMBL/GenBank/DDBJ whole genome shotgun (WGS) entry which is preliminary data.</text>
</comment>
<gene>
    <name evidence="2" type="ORF">PEVE_00023267</name>
</gene>
<name>A0ABN8M985_9CNID</name>